<dbReference type="GO" id="GO:0030409">
    <property type="term" value="F:glutamate formimidoyltransferase activity"/>
    <property type="evidence" value="ECO:0007669"/>
    <property type="project" value="UniProtKB-EC"/>
</dbReference>
<evidence type="ECO:0000313" key="5">
    <source>
        <dbReference type="EMBL" id="KAH7424972.1"/>
    </source>
</evidence>
<dbReference type="Gene3D" id="3.30.70.670">
    <property type="entry name" value="Formiminotransferase, C-terminal subdomain"/>
    <property type="match status" value="1"/>
</dbReference>
<dbReference type="OMA" id="TAPHREN"/>
<reference evidence="5" key="1">
    <citation type="submission" date="2021-08" db="EMBL/GenBank/DDBJ databases">
        <title>WGS assembly of Ceratopteris richardii.</title>
        <authorList>
            <person name="Marchant D.B."/>
            <person name="Chen G."/>
            <person name="Jenkins J."/>
            <person name="Shu S."/>
            <person name="Leebens-Mack J."/>
            <person name="Grimwood J."/>
            <person name="Schmutz J."/>
            <person name="Soltis P."/>
            <person name="Soltis D."/>
            <person name="Chen Z.-H."/>
        </authorList>
    </citation>
    <scope>NUCLEOTIDE SEQUENCE</scope>
    <source>
        <strain evidence="5">Whitten #5841</strain>
        <tissue evidence="5">Leaf</tissue>
    </source>
</reference>
<dbReference type="EC" id="2.1.2.5" evidence="1"/>
<evidence type="ECO:0000259" key="3">
    <source>
        <dbReference type="SMART" id="SM01221"/>
    </source>
</evidence>
<keyword evidence="2" id="KW-0808">Transferase</keyword>
<evidence type="ECO:0000256" key="2">
    <source>
        <dbReference type="ARBA" id="ARBA00022679"/>
    </source>
</evidence>
<dbReference type="GO" id="GO:0005542">
    <property type="term" value="F:folic acid binding"/>
    <property type="evidence" value="ECO:0007669"/>
    <property type="project" value="InterPro"/>
</dbReference>
<proteinExistence type="predicted"/>
<name>A0A8T2TQE8_CERRI</name>
<organism evidence="5 6">
    <name type="scientific">Ceratopteris richardii</name>
    <name type="common">Triangle waterfern</name>
    <dbReference type="NCBI Taxonomy" id="49495"/>
    <lineage>
        <taxon>Eukaryota</taxon>
        <taxon>Viridiplantae</taxon>
        <taxon>Streptophyta</taxon>
        <taxon>Embryophyta</taxon>
        <taxon>Tracheophyta</taxon>
        <taxon>Polypodiopsida</taxon>
        <taxon>Polypodiidae</taxon>
        <taxon>Polypodiales</taxon>
        <taxon>Pteridineae</taxon>
        <taxon>Pteridaceae</taxon>
        <taxon>Parkerioideae</taxon>
        <taxon>Ceratopteris</taxon>
    </lineage>
</organism>
<dbReference type="OrthoDB" id="48036at2759"/>
<dbReference type="InterPro" id="IPR037064">
    <property type="entry name" value="Formiminotransferase_N_sf"/>
</dbReference>
<accession>A0A8T2TQE8</accession>
<dbReference type="SUPFAM" id="SSF55116">
    <property type="entry name" value="Formiminotransferase domain of formiminotransferase-cyclodeaminase"/>
    <property type="match status" value="2"/>
</dbReference>
<dbReference type="EMBL" id="CM035416">
    <property type="protein sequence ID" value="KAH7424972.1"/>
    <property type="molecule type" value="Genomic_DNA"/>
</dbReference>
<dbReference type="Pfam" id="PF07837">
    <property type="entry name" value="FTCD_N"/>
    <property type="match status" value="1"/>
</dbReference>
<protein>
    <recommendedName>
        <fullName evidence="1">glutamate formimidoyltransferase</fullName>
        <ecNumber evidence="1">2.1.2.5</ecNumber>
    </recommendedName>
</protein>
<dbReference type="SMART" id="SM01222">
    <property type="entry name" value="FTCD_N"/>
    <property type="match status" value="1"/>
</dbReference>
<gene>
    <name evidence="5" type="ORF">KP509_11G034800</name>
</gene>
<comment type="caution">
    <text evidence="5">The sequence shown here is derived from an EMBL/GenBank/DDBJ whole genome shotgun (WGS) entry which is preliminary data.</text>
</comment>
<dbReference type="SMART" id="SM01221">
    <property type="entry name" value="FTCD"/>
    <property type="match status" value="1"/>
</dbReference>
<dbReference type="PANTHER" id="PTHR12234">
    <property type="entry name" value="FORMIMINOTRANSFERASE-CYCLODEAMINASE"/>
    <property type="match status" value="1"/>
</dbReference>
<dbReference type="InterPro" id="IPR051623">
    <property type="entry name" value="FTCD"/>
</dbReference>
<evidence type="ECO:0000256" key="1">
    <source>
        <dbReference type="ARBA" id="ARBA00012252"/>
    </source>
</evidence>
<evidence type="ECO:0000259" key="4">
    <source>
        <dbReference type="SMART" id="SM01222"/>
    </source>
</evidence>
<dbReference type="InterPro" id="IPR037070">
    <property type="entry name" value="Formiminotransferase_C_sf"/>
</dbReference>
<evidence type="ECO:0000313" key="6">
    <source>
        <dbReference type="Proteomes" id="UP000825935"/>
    </source>
</evidence>
<feature type="domain" description="Formiminotransferase N-terminal subdomain" evidence="4">
    <location>
        <begin position="10"/>
        <end position="208"/>
    </location>
</feature>
<dbReference type="Proteomes" id="UP000825935">
    <property type="component" value="Chromosome 11"/>
</dbReference>
<dbReference type="InterPro" id="IPR022384">
    <property type="entry name" value="FormiminoTrfase_cat_dom_sf"/>
</dbReference>
<dbReference type="PANTHER" id="PTHR12234:SF1">
    <property type="entry name" value="FORMIMINOTRANSFERASE N-TERMINAL SUBDOMAIN-CONTAINING PROTEIN"/>
    <property type="match status" value="1"/>
</dbReference>
<dbReference type="InterPro" id="IPR012886">
    <property type="entry name" value="Formiminotransferase_N"/>
</dbReference>
<feature type="domain" description="Formiminotransferase C-terminal subdomain" evidence="3">
    <location>
        <begin position="208"/>
        <end position="303"/>
    </location>
</feature>
<dbReference type="AlphaFoldDB" id="A0A8T2TQE8"/>
<keyword evidence="6" id="KW-1185">Reference proteome</keyword>
<dbReference type="InterPro" id="IPR013802">
    <property type="entry name" value="Formiminotransferase_C"/>
</dbReference>
<sequence>MKGGRAAMEALLCCKIYVSESRNQKALDAIAAVAADHSRQAPLLNVFPDNHYNRVGYTVAARSFTPLSSHQETSSASPLKAAVLEIVGAALSHIDLREHCGSHPRLGVIDHICFHPLASASLSAASTLASSVASHIGSQFAVPTFLYGAAHPENRPLDSIRRALGYFSPNSDGQWSGSAGSKKLDLGSDFGPNMVHPKSGVVVVGACPWVANYNVPVLSKDLQLGRRIAKKVSSRGGGLHAVQAMALLHGHDKIEIACNLTDIRVTSAVQVQQEVSRLAELEGVSTLNGYFTDFAQDEIVDMAMQKLCQ</sequence>
<dbReference type="Gene3D" id="3.30.990.10">
    <property type="entry name" value="Formiminotransferase, N-terminal subdomain"/>
    <property type="match status" value="1"/>
</dbReference>